<comment type="subcellular location">
    <subcellularLocation>
        <location evidence="1">Nucleus</location>
    </subcellularLocation>
</comment>
<evidence type="ECO:0000256" key="1">
    <source>
        <dbReference type="ARBA" id="ARBA00004123"/>
    </source>
</evidence>
<protein>
    <recommendedName>
        <fullName evidence="3">Zinc finger CCCH domain-containing protein 14</fullName>
    </recommendedName>
</protein>
<name>A0A9P0GM58_9CUCU</name>
<feature type="compositionally biased region" description="Basic and acidic residues" evidence="11">
    <location>
        <begin position="92"/>
        <end position="103"/>
    </location>
</feature>
<dbReference type="Gene3D" id="4.10.1000.40">
    <property type="match status" value="1"/>
</dbReference>
<feature type="region of interest" description="Disordered" evidence="11">
    <location>
        <begin position="196"/>
        <end position="326"/>
    </location>
</feature>
<feature type="compositionally biased region" description="Basic residues" evidence="11">
    <location>
        <begin position="300"/>
        <end position="317"/>
    </location>
</feature>
<keyword evidence="5" id="KW-0677">Repeat</keyword>
<evidence type="ECO:0000256" key="6">
    <source>
        <dbReference type="ARBA" id="ARBA00022771"/>
    </source>
</evidence>
<dbReference type="Gene3D" id="4.10.1000.30">
    <property type="match status" value="1"/>
</dbReference>
<dbReference type="Pfam" id="PF14608">
    <property type="entry name" value="zf-CCCH_2"/>
    <property type="match status" value="5"/>
</dbReference>
<feature type="compositionally biased region" description="Polar residues" evidence="11">
    <location>
        <begin position="206"/>
        <end position="218"/>
    </location>
</feature>
<evidence type="ECO:0000256" key="2">
    <source>
        <dbReference type="ARBA" id="ARBA00008423"/>
    </source>
</evidence>
<keyword evidence="10" id="KW-0175">Coiled coil</keyword>
<dbReference type="FunFam" id="4.10.1000.40:FF:000006">
    <property type="entry name" value="Zinc finger CCCH domain-containing protein 14"/>
    <property type="match status" value="1"/>
</dbReference>
<dbReference type="PROSITE" id="PS50103">
    <property type="entry name" value="ZF_C3H1"/>
    <property type="match status" value="1"/>
</dbReference>
<dbReference type="PANTHER" id="PTHR14738">
    <property type="entry name" value="ZINC FINGER CCCH DOMAIN-CONTAINING PROTEIN 14"/>
    <property type="match status" value="1"/>
</dbReference>
<keyword evidence="14" id="KW-1185">Reference proteome</keyword>
<evidence type="ECO:0000256" key="7">
    <source>
        <dbReference type="ARBA" id="ARBA00022833"/>
    </source>
</evidence>
<evidence type="ECO:0000256" key="10">
    <source>
        <dbReference type="SAM" id="Coils"/>
    </source>
</evidence>
<dbReference type="GO" id="GO:0005634">
    <property type="term" value="C:nucleus"/>
    <property type="evidence" value="ECO:0007669"/>
    <property type="project" value="UniProtKB-SubCell"/>
</dbReference>
<evidence type="ECO:0000256" key="4">
    <source>
        <dbReference type="ARBA" id="ARBA00022723"/>
    </source>
</evidence>
<feature type="region of interest" description="Disordered" evidence="11">
    <location>
        <begin position="90"/>
        <end position="119"/>
    </location>
</feature>
<evidence type="ECO:0000256" key="11">
    <source>
        <dbReference type="SAM" id="MobiDB-lite"/>
    </source>
</evidence>
<dbReference type="GO" id="GO:0008143">
    <property type="term" value="F:poly(A) binding"/>
    <property type="evidence" value="ECO:0007669"/>
    <property type="project" value="InterPro"/>
</dbReference>
<organism evidence="13 14">
    <name type="scientific">Ceutorhynchus assimilis</name>
    <name type="common">cabbage seed weevil</name>
    <dbReference type="NCBI Taxonomy" id="467358"/>
    <lineage>
        <taxon>Eukaryota</taxon>
        <taxon>Metazoa</taxon>
        <taxon>Ecdysozoa</taxon>
        <taxon>Arthropoda</taxon>
        <taxon>Hexapoda</taxon>
        <taxon>Insecta</taxon>
        <taxon>Pterygota</taxon>
        <taxon>Neoptera</taxon>
        <taxon>Endopterygota</taxon>
        <taxon>Coleoptera</taxon>
        <taxon>Polyphaga</taxon>
        <taxon>Cucujiformia</taxon>
        <taxon>Curculionidae</taxon>
        <taxon>Ceutorhynchinae</taxon>
        <taxon>Ceutorhynchus</taxon>
    </lineage>
</organism>
<keyword evidence="8" id="KW-0539">Nucleus</keyword>
<accession>A0A9P0GM58</accession>
<feature type="zinc finger region" description="C3H1-type" evidence="9">
    <location>
        <begin position="480"/>
        <end position="504"/>
    </location>
</feature>
<dbReference type="EMBL" id="OU892287">
    <property type="protein sequence ID" value="CAH1123953.1"/>
    <property type="molecule type" value="Genomic_DNA"/>
</dbReference>
<evidence type="ECO:0000313" key="13">
    <source>
        <dbReference type="EMBL" id="CAH1123953.1"/>
    </source>
</evidence>
<keyword evidence="6 9" id="KW-0863">Zinc-finger</keyword>
<dbReference type="GO" id="GO:0005737">
    <property type="term" value="C:cytoplasm"/>
    <property type="evidence" value="ECO:0007669"/>
    <property type="project" value="TreeGrafter"/>
</dbReference>
<dbReference type="GO" id="GO:0008270">
    <property type="term" value="F:zinc ion binding"/>
    <property type="evidence" value="ECO:0007669"/>
    <property type="project" value="UniProtKB-KW"/>
</dbReference>
<dbReference type="AlphaFoldDB" id="A0A9P0GM58"/>
<feature type="domain" description="C3H1-type" evidence="12">
    <location>
        <begin position="480"/>
        <end position="504"/>
    </location>
</feature>
<evidence type="ECO:0000256" key="9">
    <source>
        <dbReference type="PROSITE-ProRule" id="PRU00723"/>
    </source>
</evidence>
<feature type="region of interest" description="Disordered" evidence="11">
    <location>
        <begin position="451"/>
        <end position="473"/>
    </location>
</feature>
<dbReference type="SMART" id="SM00356">
    <property type="entry name" value="ZnF_C3H1"/>
    <property type="match status" value="3"/>
</dbReference>
<evidence type="ECO:0000256" key="5">
    <source>
        <dbReference type="ARBA" id="ARBA00022737"/>
    </source>
</evidence>
<gene>
    <name evidence="13" type="ORF">CEUTPL_LOCUS2934</name>
</gene>
<evidence type="ECO:0000259" key="12">
    <source>
        <dbReference type="PROSITE" id="PS50103"/>
    </source>
</evidence>
<dbReference type="OrthoDB" id="5589010at2759"/>
<dbReference type="Gene3D" id="1.20.1390.10">
    <property type="entry name" value="PWI domain"/>
    <property type="match status" value="1"/>
</dbReference>
<feature type="compositionally biased region" description="Acidic residues" evidence="11">
    <location>
        <begin position="196"/>
        <end position="205"/>
    </location>
</feature>
<dbReference type="InterPro" id="IPR000571">
    <property type="entry name" value="Znf_CCCH"/>
</dbReference>
<feature type="compositionally biased region" description="Basic and acidic residues" evidence="11">
    <location>
        <begin position="255"/>
        <end position="265"/>
    </location>
</feature>
<keyword evidence="4 9" id="KW-0479">Metal-binding</keyword>
<comment type="similarity">
    <text evidence="2">Belongs to the ZC3H14 family.</text>
</comment>
<dbReference type="GO" id="GO:0043488">
    <property type="term" value="P:regulation of mRNA stability"/>
    <property type="evidence" value="ECO:0007669"/>
    <property type="project" value="InterPro"/>
</dbReference>
<feature type="coiled-coil region" evidence="10">
    <location>
        <begin position="153"/>
        <end position="180"/>
    </location>
</feature>
<feature type="compositionally biased region" description="Basic and acidic residues" evidence="11">
    <location>
        <begin position="109"/>
        <end position="119"/>
    </location>
</feature>
<evidence type="ECO:0000313" key="14">
    <source>
        <dbReference type="Proteomes" id="UP001152799"/>
    </source>
</evidence>
<dbReference type="Proteomes" id="UP001152799">
    <property type="component" value="Chromosome 11"/>
</dbReference>
<proteinExistence type="inferred from homology"/>
<sequence>MDSIGAEVGHKMRSAIKAKLLELDCYVDDELPDYIMVMVANRRTKSEMNEDLSLFLTTKTAAFVNWLHIVLKKLKEVTVTNPEVYKKAIKRKSSELPPDSKHDLKLKKEKSNSNKREESITDDLPLLLRNRKVVVSESLDDNFDIPLLAEVNASDNQAQLQDLEDRIRNVKSRLGLLVDSDHEDEALNIKAEDDPFSEQVEDENEINTMSKTRSINLSNDEENELEQDTEKRPQHTRITFEKNTKTVSVRSRLGSPKERFRDNSREKKKSILSRLGKRMGSSEYRSRYRQRSSSRDRDSKRSRHRRETSRERQKHRSTTPEVSKMRDGIIGRIQSKVRVVKASKPNITEHEEEEKQVAVPSLIKVKPRVIPRKAQPNKNLLMKAIADAQRSIAQTPKVGSNQNSATADKKEELMTKKYLEKHCDEQIVSREDRKYIEKRNPDKFRQNVLKASSKMRSHVSETSDEDDYNSDREYIPKPVKQTERCRYWPGCRQGNKCEFVHPSETCKTFPQCKFGNKCLFLHPVCKFGSSCTKRDCTYDHTKTTSSKLVLGPLSSAMQTCKFFPNCVNAHCPFLHPKPCKYGKYCKNTDCSFSHGFTKNLSWRSK</sequence>
<reference evidence="13" key="1">
    <citation type="submission" date="2022-01" db="EMBL/GenBank/DDBJ databases">
        <authorList>
            <person name="King R."/>
        </authorList>
    </citation>
    <scope>NUCLEOTIDE SEQUENCE</scope>
</reference>
<dbReference type="PANTHER" id="PTHR14738:SF29">
    <property type="entry name" value="ZINC FINGER CCCH DOMAIN-CONTAINING PROTEIN 14"/>
    <property type="match status" value="1"/>
</dbReference>
<feature type="compositionally biased region" description="Basic residues" evidence="11">
    <location>
        <begin position="266"/>
        <end position="277"/>
    </location>
</feature>
<evidence type="ECO:0000256" key="3">
    <source>
        <dbReference type="ARBA" id="ARBA00015071"/>
    </source>
</evidence>
<dbReference type="InterPro" id="IPR040366">
    <property type="entry name" value="Nab2/ZC3H14"/>
</dbReference>
<evidence type="ECO:0000256" key="8">
    <source>
        <dbReference type="ARBA" id="ARBA00023242"/>
    </source>
</evidence>
<feature type="compositionally biased region" description="Basic and acidic residues" evidence="11">
    <location>
        <begin position="228"/>
        <end position="244"/>
    </location>
</feature>
<keyword evidence="7 9" id="KW-0862">Zinc</keyword>